<dbReference type="Proteomes" id="UP000579647">
    <property type="component" value="Unassembled WGS sequence"/>
</dbReference>
<keyword evidence="3" id="KW-1185">Reference proteome</keyword>
<comment type="caution">
    <text evidence="2">The sequence shown here is derived from an EMBL/GenBank/DDBJ whole genome shotgun (WGS) entry which is preliminary data.</text>
</comment>
<protein>
    <recommendedName>
        <fullName evidence="4">DUF5709 domain-containing protein</fullName>
    </recommendedName>
</protein>
<reference evidence="2 3" key="1">
    <citation type="submission" date="2020-08" db="EMBL/GenBank/DDBJ databases">
        <title>Sequencing the genomes of 1000 actinobacteria strains.</title>
        <authorList>
            <person name="Klenk H.-P."/>
        </authorList>
    </citation>
    <scope>NUCLEOTIDE SEQUENCE [LARGE SCALE GENOMIC DNA]</scope>
    <source>
        <strain evidence="2 3">DSM 44598</strain>
    </source>
</reference>
<feature type="region of interest" description="Disordered" evidence="1">
    <location>
        <begin position="1"/>
        <end position="88"/>
    </location>
</feature>
<organism evidence="2 3">
    <name type="scientific">Nocardiopsis metallicus</name>
    <dbReference type="NCBI Taxonomy" id="179819"/>
    <lineage>
        <taxon>Bacteria</taxon>
        <taxon>Bacillati</taxon>
        <taxon>Actinomycetota</taxon>
        <taxon>Actinomycetes</taxon>
        <taxon>Streptosporangiales</taxon>
        <taxon>Nocardiopsidaceae</taxon>
        <taxon>Nocardiopsis</taxon>
    </lineage>
</organism>
<accession>A0A840W4R7</accession>
<dbReference type="AlphaFoldDB" id="A0A840W4R7"/>
<dbReference type="EMBL" id="JACHDO010000001">
    <property type="protein sequence ID" value="MBB5491062.1"/>
    <property type="molecule type" value="Genomic_DNA"/>
</dbReference>
<gene>
    <name evidence="2" type="ORF">HNR07_002199</name>
</gene>
<evidence type="ECO:0008006" key="4">
    <source>
        <dbReference type="Google" id="ProtNLM"/>
    </source>
</evidence>
<feature type="compositionally biased region" description="Basic and acidic residues" evidence="1">
    <location>
        <begin position="48"/>
        <end position="66"/>
    </location>
</feature>
<feature type="compositionally biased region" description="Acidic residues" evidence="1">
    <location>
        <begin position="1"/>
        <end position="20"/>
    </location>
</feature>
<evidence type="ECO:0000313" key="3">
    <source>
        <dbReference type="Proteomes" id="UP000579647"/>
    </source>
</evidence>
<evidence type="ECO:0000313" key="2">
    <source>
        <dbReference type="EMBL" id="MBB5491062.1"/>
    </source>
</evidence>
<name>A0A840W4R7_9ACTN</name>
<evidence type="ECO:0000256" key="1">
    <source>
        <dbReference type="SAM" id="MobiDB-lite"/>
    </source>
</evidence>
<sequence length="88" mass="9838">MSEQPYDVDADMGEDPEESEIALAESRQNPDAPVYGYTFEDESSASERGIDQEVREERDDVIPREDFDIDAPGAESEAIHEVDESDQA</sequence>
<proteinExistence type="predicted"/>
<dbReference type="RefSeq" id="WP_184364696.1">
    <property type="nucleotide sequence ID" value="NZ_BAAAKM010000002.1"/>
</dbReference>